<dbReference type="Gene3D" id="3.30.70.20">
    <property type="match status" value="2"/>
</dbReference>
<protein>
    <submittedName>
        <fullName evidence="7">4Fe-4S ferredoxin</fullName>
    </submittedName>
</protein>
<feature type="domain" description="4Fe-4S ferredoxin-type" evidence="6">
    <location>
        <begin position="49"/>
        <end position="80"/>
    </location>
</feature>
<evidence type="ECO:0000256" key="3">
    <source>
        <dbReference type="ARBA" id="ARBA00023004"/>
    </source>
</evidence>
<gene>
    <name evidence="7" type="ORF">ODE01S_15600</name>
</gene>
<dbReference type="InterPro" id="IPR017896">
    <property type="entry name" value="4Fe4S_Fe-S-bd"/>
</dbReference>
<accession>A0A511RMU9</accession>
<comment type="caution">
    <text evidence="7">The sequence shown here is derived from an EMBL/GenBank/DDBJ whole genome shotgun (WGS) entry which is preliminary data.</text>
</comment>
<dbReference type="PROSITE" id="PS00198">
    <property type="entry name" value="4FE4S_FER_1"/>
    <property type="match status" value="1"/>
</dbReference>
<proteinExistence type="predicted"/>
<evidence type="ECO:0000256" key="5">
    <source>
        <dbReference type="SAM" id="SignalP"/>
    </source>
</evidence>
<dbReference type="SUPFAM" id="SSF54862">
    <property type="entry name" value="4Fe-4S ferredoxins"/>
    <property type="match status" value="1"/>
</dbReference>
<evidence type="ECO:0000259" key="6">
    <source>
        <dbReference type="PROSITE" id="PS51379"/>
    </source>
</evidence>
<reference evidence="7 8" key="1">
    <citation type="submission" date="2019-07" db="EMBL/GenBank/DDBJ databases">
        <title>Whole genome shotgun sequence of Oceanithermus desulfurans NBRC 100063.</title>
        <authorList>
            <person name="Hosoyama A."/>
            <person name="Uohara A."/>
            <person name="Ohji S."/>
            <person name="Ichikawa N."/>
        </authorList>
    </citation>
    <scope>NUCLEOTIDE SEQUENCE [LARGE SCALE GENOMIC DNA]</scope>
    <source>
        <strain evidence="7 8">NBRC 100063</strain>
    </source>
</reference>
<organism evidence="7 8">
    <name type="scientific">Oceanithermus desulfurans NBRC 100063</name>
    <dbReference type="NCBI Taxonomy" id="1227550"/>
    <lineage>
        <taxon>Bacteria</taxon>
        <taxon>Thermotogati</taxon>
        <taxon>Deinococcota</taxon>
        <taxon>Deinococci</taxon>
        <taxon>Thermales</taxon>
        <taxon>Thermaceae</taxon>
        <taxon>Oceanithermus</taxon>
    </lineage>
</organism>
<keyword evidence="3" id="KW-0408">Iron</keyword>
<evidence type="ECO:0000256" key="1">
    <source>
        <dbReference type="ARBA" id="ARBA00022485"/>
    </source>
</evidence>
<keyword evidence="5" id="KW-0732">Signal</keyword>
<dbReference type="CDD" id="cd10551">
    <property type="entry name" value="PsrB"/>
    <property type="match status" value="1"/>
</dbReference>
<dbReference type="PANTHER" id="PTHR43177:SF3">
    <property type="entry name" value="PROTEIN NRFC HOMOLOG"/>
    <property type="match status" value="1"/>
</dbReference>
<dbReference type="Proteomes" id="UP000321827">
    <property type="component" value="Unassembled WGS sequence"/>
</dbReference>
<keyword evidence="1" id="KW-0004">4Fe-4S</keyword>
<name>A0A511RMU9_9DEIN</name>
<feature type="chain" id="PRO_5022208857" evidence="5">
    <location>
        <begin position="21"/>
        <end position="195"/>
    </location>
</feature>
<dbReference type="Pfam" id="PF13247">
    <property type="entry name" value="Fer4_11"/>
    <property type="match status" value="1"/>
</dbReference>
<keyword evidence="2" id="KW-0479">Metal-binding</keyword>
<dbReference type="PROSITE" id="PS51379">
    <property type="entry name" value="4FE4S_FER_2"/>
    <property type="match status" value="3"/>
</dbReference>
<feature type="domain" description="4Fe-4S ferredoxin-type" evidence="6">
    <location>
        <begin position="81"/>
        <end position="110"/>
    </location>
</feature>
<dbReference type="EMBL" id="BJXN01000010">
    <property type="protein sequence ID" value="GEM90126.1"/>
    <property type="molecule type" value="Genomic_DNA"/>
</dbReference>
<sequence>MARYAMLIDLAACVGCAACAAACVLENEVPPGHNRLWIRQRELGTFPDLTVEYRPEQCLHCEHPPCVPVCPTGASHQTKDGLVLVHAERCIACAACIAACPYDARFMNPAGYADKCTFCEHRVARGEDPACVETCPTGCRVFGDLDDPESPLHAWIAAAERVDVLRPEMGTAPKLLYLNTPSKRGLARQESEVES</sequence>
<dbReference type="AlphaFoldDB" id="A0A511RMU9"/>
<dbReference type="GO" id="GO:0046872">
    <property type="term" value="F:metal ion binding"/>
    <property type="evidence" value="ECO:0007669"/>
    <property type="project" value="UniProtKB-KW"/>
</dbReference>
<feature type="signal peptide" evidence="5">
    <location>
        <begin position="1"/>
        <end position="20"/>
    </location>
</feature>
<evidence type="ECO:0000313" key="8">
    <source>
        <dbReference type="Proteomes" id="UP000321827"/>
    </source>
</evidence>
<evidence type="ECO:0000313" key="7">
    <source>
        <dbReference type="EMBL" id="GEM90126.1"/>
    </source>
</evidence>
<evidence type="ECO:0000256" key="4">
    <source>
        <dbReference type="ARBA" id="ARBA00023014"/>
    </source>
</evidence>
<dbReference type="InterPro" id="IPR017900">
    <property type="entry name" value="4Fe4S_Fe_S_CS"/>
</dbReference>
<dbReference type="InterPro" id="IPR050954">
    <property type="entry name" value="ET_IronSulfur_Cluster-Binding"/>
</dbReference>
<dbReference type="RefSeq" id="WP_147147602.1">
    <property type="nucleotide sequence ID" value="NZ_BJXN01000010.1"/>
</dbReference>
<dbReference type="GO" id="GO:0051539">
    <property type="term" value="F:4 iron, 4 sulfur cluster binding"/>
    <property type="evidence" value="ECO:0007669"/>
    <property type="project" value="UniProtKB-KW"/>
</dbReference>
<evidence type="ECO:0000256" key="2">
    <source>
        <dbReference type="ARBA" id="ARBA00022723"/>
    </source>
</evidence>
<dbReference type="OrthoDB" id="9779457at2"/>
<feature type="domain" description="4Fe-4S ferredoxin-type" evidence="6">
    <location>
        <begin position="4"/>
        <end position="34"/>
    </location>
</feature>
<keyword evidence="4" id="KW-0411">Iron-sulfur</keyword>
<dbReference type="PANTHER" id="PTHR43177">
    <property type="entry name" value="PROTEIN NRFC"/>
    <property type="match status" value="1"/>
</dbReference>